<dbReference type="AlphaFoldDB" id="A0A5M9JFP7"/>
<dbReference type="InterPro" id="IPR015965">
    <property type="entry name" value="tRNA_lig_PDEase"/>
</dbReference>
<dbReference type="PANTHER" id="PTHR32004:SF1">
    <property type="entry name" value="TRNA LIGASE"/>
    <property type="match status" value="1"/>
</dbReference>
<protein>
    <recommendedName>
        <fullName evidence="1">tRNA ligase phosphodiesterase domain-containing protein</fullName>
    </recommendedName>
</protein>
<evidence type="ECO:0000313" key="3">
    <source>
        <dbReference type="Proteomes" id="UP000322873"/>
    </source>
</evidence>
<dbReference type="GO" id="GO:0005524">
    <property type="term" value="F:ATP binding"/>
    <property type="evidence" value="ECO:0007669"/>
    <property type="project" value="InterPro"/>
</dbReference>
<reference evidence="2 3" key="1">
    <citation type="submission" date="2019-06" db="EMBL/GenBank/DDBJ databases">
        <title>Genome Sequence of the Brown Rot Fungal Pathogen Monilinia fructicola.</title>
        <authorList>
            <person name="De Miccolis Angelini R.M."/>
            <person name="Landi L."/>
            <person name="Abate D."/>
            <person name="Pollastro S."/>
            <person name="Romanazzi G."/>
            <person name="Faretra F."/>
        </authorList>
    </citation>
    <scope>NUCLEOTIDE SEQUENCE [LARGE SCALE GENOMIC DNA]</scope>
    <source>
        <strain evidence="2 3">Mfrc123</strain>
    </source>
</reference>
<keyword evidence="3" id="KW-1185">Reference proteome</keyword>
<dbReference type="GO" id="GO:0003972">
    <property type="term" value="F:RNA ligase (ATP) activity"/>
    <property type="evidence" value="ECO:0007669"/>
    <property type="project" value="InterPro"/>
</dbReference>
<dbReference type="GO" id="GO:0005634">
    <property type="term" value="C:nucleus"/>
    <property type="evidence" value="ECO:0007669"/>
    <property type="project" value="TreeGrafter"/>
</dbReference>
<feature type="domain" description="tRNA ligase phosphodiesterase" evidence="1">
    <location>
        <begin position="2"/>
        <end position="83"/>
    </location>
</feature>
<evidence type="ECO:0000313" key="2">
    <source>
        <dbReference type="EMBL" id="KAA8567143.1"/>
    </source>
</evidence>
<dbReference type="EMBL" id="VICG01000011">
    <property type="protein sequence ID" value="KAA8567143.1"/>
    <property type="molecule type" value="Genomic_DNA"/>
</dbReference>
<dbReference type="VEuPathDB" id="FungiDB:MFRU_007g02380"/>
<dbReference type="PANTHER" id="PTHR32004">
    <property type="entry name" value="TRNA LIGASE"/>
    <property type="match status" value="1"/>
</dbReference>
<dbReference type="GO" id="GO:0006388">
    <property type="term" value="P:tRNA splicing, via endonucleolytic cleavage and ligation"/>
    <property type="evidence" value="ECO:0007669"/>
    <property type="project" value="InterPro"/>
</dbReference>
<proteinExistence type="predicted"/>
<name>A0A5M9JFP7_MONFR</name>
<dbReference type="Proteomes" id="UP000322873">
    <property type="component" value="Unassembled WGS sequence"/>
</dbReference>
<dbReference type="Pfam" id="PF08302">
    <property type="entry name" value="tRNA_lig_CPD"/>
    <property type="match status" value="1"/>
</dbReference>
<accession>A0A5M9JFP7</accession>
<sequence length="86" mass="9603">MLERVVWDDRIMAIVARIVDNGWECTNEIAHITVGTRGNDVKPKESNDLLKRWLEKGSGDETQIGELVIDGRKIVSGTVKGVLSNR</sequence>
<evidence type="ECO:0000259" key="1">
    <source>
        <dbReference type="Pfam" id="PF08302"/>
    </source>
</evidence>
<comment type="caution">
    <text evidence="2">The sequence shown here is derived from an EMBL/GenBank/DDBJ whole genome shotgun (WGS) entry which is preliminary data.</text>
</comment>
<organism evidence="2 3">
    <name type="scientific">Monilinia fructicola</name>
    <name type="common">Brown rot fungus</name>
    <name type="synonym">Ciboria fructicola</name>
    <dbReference type="NCBI Taxonomy" id="38448"/>
    <lineage>
        <taxon>Eukaryota</taxon>
        <taxon>Fungi</taxon>
        <taxon>Dikarya</taxon>
        <taxon>Ascomycota</taxon>
        <taxon>Pezizomycotina</taxon>
        <taxon>Leotiomycetes</taxon>
        <taxon>Helotiales</taxon>
        <taxon>Sclerotiniaceae</taxon>
        <taxon>Monilinia</taxon>
    </lineage>
</organism>
<gene>
    <name evidence="2" type="ORF">EYC84_010207</name>
</gene>